<dbReference type="PANTHER" id="PTHR30622">
    <property type="entry name" value="UNDECAPRENYL-DIPHOSPHATASE"/>
    <property type="match status" value="1"/>
</dbReference>
<keyword evidence="11 17" id="KW-0472">Membrane</keyword>
<comment type="caution">
    <text evidence="18">The sequence shown here is derived from an EMBL/GenBank/DDBJ whole genome shotgun (WGS) entry which is preliminary data.</text>
</comment>
<comment type="catalytic activity">
    <reaction evidence="16 17">
        <text>di-trans,octa-cis-undecaprenyl diphosphate + H2O = di-trans,octa-cis-undecaprenyl phosphate + phosphate + H(+)</text>
        <dbReference type="Rhea" id="RHEA:28094"/>
        <dbReference type="ChEBI" id="CHEBI:15377"/>
        <dbReference type="ChEBI" id="CHEBI:15378"/>
        <dbReference type="ChEBI" id="CHEBI:43474"/>
        <dbReference type="ChEBI" id="CHEBI:58405"/>
        <dbReference type="ChEBI" id="CHEBI:60392"/>
        <dbReference type="EC" id="3.6.1.27"/>
    </reaction>
</comment>
<evidence type="ECO:0000256" key="17">
    <source>
        <dbReference type="HAMAP-Rule" id="MF_01006"/>
    </source>
</evidence>
<comment type="function">
    <text evidence="17">Catalyzes the dephosphorylation of undecaprenyl diphosphate (UPP). Confers resistance to bacitracin.</text>
</comment>
<dbReference type="NCBIfam" id="NF001390">
    <property type="entry name" value="PRK00281.1-4"/>
    <property type="match status" value="1"/>
</dbReference>
<evidence type="ECO:0000256" key="15">
    <source>
        <dbReference type="ARBA" id="ARBA00032932"/>
    </source>
</evidence>
<feature type="transmembrane region" description="Helical" evidence="17">
    <location>
        <begin position="87"/>
        <end position="104"/>
    </location>
</feature>
<keyword evidence="21" id="KW-1185">Reference proteome</keyword>
<gene>
    <name evidence="17" type="primary">uppP</name>
    <name evidence="19" type="ORF">CYJ27_03455</name>
    <name evidence="18" type="ORF">HMPREF3187_00213</name>
</gene>
<dbReference type="NCBIfam" id="NF001391">
    <property type="entry name" value="PRK00281.1-5"/>
    <property type="match status" value="1"/>
</dbReference>
<dbReference type="GO" id="GO:0005886">
    <property type="term" value="C:plasma membrane"/>
    <property type="evidence" value="ECO:0007669"/>
    <property type="project" value="UniProtKB-SubCell"/>
</dbReference>
<feature type="transmembrane region" description="Helical" evidence="17">
    <location>
        <begin position="227"/>
        <end position="247"/>
    </location>
</feature>
<dbReference type="GO" id="GO:0071555">
    <property type="term" value="P:cell wall organization"/>
    <property type="evidence" value="ECO:0007669"/>
    <property type="project" value="UniProtKB-KW"/>
</dbReference>
<dbReference type="OrthoDB" id="9808289at2"/>
<comment type="miscellaneous">
    <text evidence="17">Bacitracin is thought to be involved in the inhibition of peptidoglycan synthesis by sequestering undecaprenyl diphosphate, thereby reducing the pool of lipid carrier available.</text>
</comment>
<dbReference type="Pfam" id="PF02673">
    <property type="entry name" value="BacA"/>
    <property type="match status" value="1"/>
</dbReference>
<evidence type="ECO:0000256" key="16">
    <source>
        <dbReference type="ARBA" id="ARBA00047594"/>
    </source>
</evidence>
<keyword evidence="5 17" id="KW-1003">Cell membrane</keyword>
<evidence type="ECO:0000256" key="13">
    <source>
        <dbReference type="ARBA" id="ARBA00023316"/>
    </source>
</evidence>
<feature type="transmembrane region" description="Helical" evidence="17">
    <location>
        <begin position="45"/>
        <end position="66"/>
    </location>
</feature>
<keyword evidence="6 17" id="KW-0812">Transmembrane</keyword>
<keyword evidence="10 17" id="KW-1133">Transmembrane helix</keyword>
<comment type="subcellular location">
    <subcellularLocation>
        <location evidence="1 17">Cell membrane</location>
        <topology evidence="1 17">Multi-pass membrane protein</topology>
    </subcellularLocation>
</comment>
<evidence type="ECO:0000256" key="2">
    <source>
        <dbReference type="ARBA" id="ARBA00010621"/>
    </source>
</evidence>
<dbReference type="Proteomes" id="UP000234775">
    <property type="component" value="Unassembled WGS sequence"/>
</dbReference>
<keyword evidence="9 17" id="KW-0573">Peptidoglycan synthesis</keyword>
<dbReference type="STRING" id="87541.AWM71_05470"/>
<comment type="similarity">
    <text evidence="2 17">Belongs to the UppP family.</text>
</comment>
<organism evidence="18 20">
    <name type="scientific">Aerococcus christensenii</name>
    <dbReference type="NCBI Taxonomy" id="87541"/>
    <lineage>
        <taxon>Bacteria</taxon>
        <taxon>Bacillati</taxon>
        <taxon>Bacillota</taxon>
        <taxon>Bacilli</taxon>
        <taxon>Lactobacillales</taxon>
        <taxon>Aerococcaceae</taxon>
        <taxon>Aerococcus</taxon>
    </lineage>
</organism>
<dbReference type="EC" id="3.6.1.27" evidence="3 17"/>
<accession>A0A133Y4C6</accession>
<evidence type="ECO:0000256" key="10">
    <source>
        <dbReference type="ARBA" id="ARBA00022989"/>
    </source>
</evidence>
<name>A0A133Y4C6_9LACT</name>
<evidence type="ECO:0000313" key="21">
    <source>
        <dbReference type="Proteomes" id="UP000234775"/>
    </source>
</evidence>
<feature type="transmembrane region" description="Helical" evidence="17">
    <location>
        <begin position="259"/>
        <end position="277"/>
    </location>
</feature>
<dbReference type="GO" id="GO:0050380">
    <property type="term" value="F:undecaprenyl-diphosphatase activity"/>
    <property type="evidence" value="ECO:0007669"/>
    <property type="project" value="UniProtKB-UniRule"/>
</dbReference>
<feature type="transmembrane region" description="Helical" evidence="17">
    <location>
        <begin position="116"/>
        <end position="133"/>
    </location>
</feature>
<evidence type="ECO:0000256" key="4">
    <source>
        <dbReference type="ARBA" id="ARBA00021581"/>
    </source>
</evidence>
<evidence type="ECO:0000313" key="20">
    <source>
        <dbReference type="Proteomes" id="UP000070422"/>
    </source>
</evidence>
<dbReference type="EMBL" id="PKGZ01000002">
    <property type="protein sequence ID" value="PKY91739.1"/>
    <property type="molecule type" value="Genomic_DNA"/>
</dbReference>
<evidence type="ECO:0000313" key="18">
    <source>
        <dbReference type="EMBL" id="KXB38052.1"/>
    </source>
</evidence>
<keyword evidence="8 17" id="KW-0133">Cell shape</keyword>
<protein>
    <recommendedName>
        <fullName evidence="4 17">Undecaprenyl-diphosphatase</fullName>
        <ecNumber evidence="3 17">3.6.1.27</ecNumber>
    </recommendedName>
    <alternativeName>
        <fullName evidence="15 17">Bacitracin resistance protein</fullName>
    </alternativeName>
    <alternativeName>
        <fullName evidence="14 17">Undecaprenyl pyrophosphate phosphatase</fullName>
    </alternativeName>
</protein>
<keyword evidence="7 17" id="KW-0378">Hydrolase</keyword>
<dbReference type="PANTHER" id="PTHR30622:SF3">
    <property type="entry name" value="UNDECAPRENYL-DIPHOSPHATASE"/>
    <property type="match status" value="1"/>
</dbReference>
<evidence type="ECO:0000256" key="11">
    <source>
        <dbReference type="ARBA" id="ARBA00023136"/>
    </source>
</evidence>
<keyword evidence="12 17" id="KW-0046">Antibiotic resistance</keyword>
<dbReference type="NCBIfam" id="TIGR00753">
    <property type="entry name" value="undec_PP_bacA"/>
    <property type="match status" value="1"/>
</dbReference>
<dbReference type="PATRIC" id="fig|87541.4.peg.212"/>
<evidence type="ECO:0000256" key="9">
    <source>
        <dbReference type="ARBA" id="ARBA00022984"/>
    </source>
</evidence>
<evidence type="ECO:0000256" key="6">
    <source>
        <dbReference type="ARBA" id="ARBA00022692"/>
    </source>
</evidence>
<dbReference type="GO" id="GO:0046677">
    <property type="term" value="P:response to antibiotic"/>
    <property type="evidence" value="ECO:0007669"/>
    <property type="project" value="UniProtKB-UniRule"/>
</dbReference>
<proteinExistence type="inferred from homology"/>
<dbReference type="EMBL" id="LSCQ01000013">
    <property type="protein sequence ID" value="KXB38052.1"/>
    <property type="molecule type" value="Genomic_DNA"/>
</dbReference>
<feature type="transmembrane region" description="Helical" evidence="17">
    <location>
        <begin position="193"/>
        <end position="215"/>
    </location>
</feature>
<evidence type="ECO:0000256" key="14">
    <source>
        <dbReference type="ARBA" id="ARBA00032707"/>
    </source>
</evidence>
<dbReference type="GO" id="GO:0009252">
    <property type="term" value="P:peptidoglycan biosynthetic process"/>
    <property type="evidence" value="ECO:0007669"/>
    <property type="project" value="UniProtKB-KW"/>
</dbReference>
<evidence type="ECO:0000256" key="7">
    <source>
        <dbReference type="ARBA" id="ARBA00022801"/>
    </source>
</evidence>
<evidence type="ECO:0000256" key="12">
    <source>
        <dbReference type="ARBA" id="ARBA00023251"/>
    </source>
</evidence>
<evidence type="ECO:0000256" key="8">
    <source>
        <dbReference type="ARBA" id="ARBA00022960"/>
    </source>
</evidence>
<dbReference type="HAMAP" id="MF_01006">
    <property type="entry name" value="Undec_diphosphatase"/>
    <property type="match status" value="1"/>
</dbReference>
<evidence type="ECO:0000256" key="3">
    <source>
        <dbReference type="ARBA" id="ARBA00012374"/>
    </source>
</evidence>
<evidence type="ECO:0000313" key="19">
    <source>
        <dbReference type="EMBL" id="PKY91739.1"/>
    </source>
</evidence>
<sequence>MDMLAIIKIIIMGIVEGITEWLPISSTGHLILVEEFLAMDLRPEFWNIFVYVIQLGAILAVVWIYFDRLNPFSSHKDAHQKRTTWETWFKVVIGCVPAGVIGLSLNDYVESHFQNWLVVALALILYGIAFILVENRNQGRTAPIQNIQDLTYTKAFQIGLFQALSVIPGTSRSGSSILGATILGTSRPLAADFSFFMSIPIMFGMTVLKLGKAFLKGFHFTGAELSLLILGMVVAYIVSILTIRFLLHYIQKNDFKVFGWYRIGLGLVVVLYFAFFAA</sequence>
<reference evidence="18 20" key="1">
    <citation type="submission" date="2016-01" db="EMBL/GenBank/DDBJ databases">
        <authorList>
            <person name="Oliw E.H."/>
        </authorList>
    </citation>
    <scope>NUCLEOTIDE SEQUENCE [LARGE SCALE GENOMIC DNA]</scope>
    <source>
        <strain evidence="18 20">KA00635</strain>
    </source>
</reference>
<evidence type="ECO:0000256" key="5">
    <source>
        <dbReference type="ARBA" id="ARBA00022475"/>
    </source>
</evidence>
<dbReference type="GO" id="GO:0008360">
    <property type="term" value="P:regulation of cell shape"/>
    <property type="evidence" value="ECO:0007669"/>
    <property type="project" value="UniProtKB-KW"/>
</dbReference>
<dbReference type="AlphaFoldDB" id="A0A133Y4C6"/>
<dbReference type="InterPro" id="IPR003824">
    <property type="entry name" value="UppP"/>
</dbReference>
<evidence type="ECO:0000256" key="1">
    <source>
        <dbReference type="ARBA" id="ARBA00004651"/>
    </source>
</evidence>
<reference evidence="19 21" key="2">
    <citation type="submission" date="2017-12" db="EMBL/GenBank/DDBJ databases">
        <title>Phylogenetic diversity of female urinary microbiome.</title>
        <authorList>
            <person name="Thomas-White K."/>
            <person name="Wolfe A.J."/>
        </authorList>
    </citation>
    <scope>NUCLEOTIDE SEQUENCE [LARGE SCALE GENOMIC DNA]</scope>
    <source>
        <strain evidence="19 21">UMB0844</strain>
    </source>
</reference>
<keyword evidence="13 17" id="KW-0961">Cell wall biogenesis/degradation</keyword>
<dbReference type="Proteomes" id="UP000070422">
    <property type="component" value="Unassembled WGS sequence"/>
</dbReference>